<gene>
    <name evidence="11" type="ORF">GGD89_001412</name>
</gene>
<keyword evidence="3" id="KW-1003">Cell membrane</keyword>
<evidence type="ECO:0000313" key="11">
    <source>
        <dbReference type="EMBL" id="MBB4265788.1"/>
    </source>
</evidence>
<keyword evidence="6 9" id="KW-1133">Transmembrane helix</keyword>
<evidence type="ECO:0000313" key="12">
    <source>
        <dbReference type="Proteomes" id="UP000554286"/>
    </source>
</evidence>
<evidence type="ECO:0000256" key="6">
    <source>
        <dbReference type="ARBA" id="ARBA00022989"/>
    </source>
</evidence>
<keyword evidence="7 9" id="KW-0472">Membrane</keyword>
<dbReference type="InterPro" id="IPR007387">
    <property type="entry name" value="TRAP_DctQ"/>
</dbReference>
<dbReference type="GO" id="GO:0022857">
    <property type="term" value="F:transmembrane transporter activity"/>
    <property type="evidence" value="ECO:0007669"/>
    <property type="project" value="UniProtKB-UniRule"/>
</dbReference>
<evidence type="ECO:0000259" key="10">
    <source>
        <dbReference type="Pfam" id="PF04290"/>
    </source>
</evidence>
<comment type="caution">
    <text evidence="11">The sequence shown here is derived from an EMBL/GenBank/DDBJ whole genome shotgun (WGS) entry which is preliminary data.</text>
</comment>
<keyword evidence="4 9" id="KW-0997">Cell inner membrane</keyword>
<sequence>MGVLSRISSVFAGVALAVLVSMTIASVIARYVFAAPFHWAEEISGLLMIWIIMIGAVSAERDNQHLSIPVFTDLLPARPRAALALVTGGLSMVVLAYCGYLAYGLAMGSQYKLTGVLQISWFWIDLAVPFGAAGIVAFMLAKWIRDVRIVIRGDR</sequence>
<dbReference type="GO" id="GO:0005886">
    <property type="term" value="C:plasma membrane"/>
    <property type="evidence" value="ECO:0007669"/>
    <property type="project" value="UniProtKB-SubCell"/>
</dbReference>
<comment type="function">
    <text evidence="9">Part of the tripartite ATP-independent periplasmic (TRAP) transport system.</text>
</comment>
<dbReference type="RefSeq" id="WP_184043498.1">
    <property type="nucleotide sequence ID" value="NZ_JACIGK010000008.1"/>
</dbReference>
<reference evidence="11 12" key="1">
    <citation type="submission" date="2020-08" db="EMBL/GenBank/DDBJ databases">
        <title>Genome sequencing of Purple Non-Sulfur Bacteria from various extreme environments.</title>
        <authorList>
            <person name="Mayer M."/>
        </authorList>
    </citation>
    <scope>NUCLEOTIDE SEQUENCE [LARGE SCALE GENOMIC DNA]</scope>
    <source>
        <strain evidence="11 12">JA131</strain>
    </source>
</reference>
<dbReference type="PANTHER" id="PTHR35011:SF2">
    <property type="entry name" value="2,3-DIKETO-L-GULONATE TRAP TRANSPORTER SMALL PERMEASE PROTEIN YIAM"/>
    <property type="match status" value="1"/>
</dbReference>
<accession>A0A7W6W9G2</accession>
<protein>
    <recommendedName>
        <fullName evidence="9">TRAP transporter small permease protein</fullName>
    </recommendedName>
</protein>
<dbReference type="AlphaFoldDB" id="A0A7W6W9G2"/>
<dbReference type="Pfam" id="PF04290">
    <property type="entry name" value="DctQ"/>
    <property type="match status" value="1"/>
</dbReference>
<evidence type="ECO:0000256" key="8">
    <source>
        <dbReference type="ARBA" id="ARBA00038436"/>
    </source>
</evidence>
<proteinExistence type="inferred from homology"/>
<evidence type="ECO:0000256" key="1">
    <source>
        <dbReference type="ARBA" id="ARBA00004429"/>
    </source>
</evidence>
<keyword evidence="5 9" id="KW-0812">Transmembrane</keyword>
<feature type="transmembrane region" description="Helical" evidence="9">
    <location>
        <begin position="81"/>
        <end position="102"/>
    </location>
</feature>
<feature type="domain" description="Tripartite ATP-independent periplasmic transporters DctQ component" evidence="10">
    <location>
        <begin position="20"/>
        <end position="148"/>
    </location>
</feature>
<keyword evidence="2 9" id="KW-0813">Transport</keyword>
<dbReference type="PANTHER" id="PTHR35011">
    <property type="entry name" value="2,3-DIKETO-L-GULONATE TRAP TRANSPORTER SMALL PERMEASE PROTEIN YIAM"/>
    <property type="match status" value="1"/>
</dbReference>
<feature type="transmembrane region" description="Helical" evidence="9">
    <location>
        <begin position="7"/>
        <end position="31"/>
    </location>
</feature>
<evidence type="ECO:0000256" key="7">
    <source>
        <dbReference type="ARBA" id="ARBA00023136"/>
    </source>
</evidence>
<name>A0A7W6W9G2_9PROT</name>
<feature type="transmembrane region" description="Helical" evidence="9">
    <location>
        <begin position="122"/>
        <end position="141"/>
    </location>
</feature>
<evidence type="ECO:0000256" key="4">
    <source>
        <dbReference type="ARBA" id="ARBA00022519"/>
    </source>
</evidence>
<dbReference type="InterPro" id="IPR055348">
    <property type="entry name" value="DctQ"/>
</dbReference>
<comment type="subcellular location">
    <subcellularLocation>
        <location evidence="1 9">Cell inner membrane</location>
        <topology evidence="1 9">Multi-pass membrane protein</topology>
    </subcellularLocation>
</comment>
<comment type="similarity">
    <text evidence="8 9">Belongs to the TRAP transporter small permease family.</text>
</comment>
<evidence type="ECO:0000256" key="2">
    <source>
        <dbReference type="ARBA" id="ARBA00022448"/>
    </source>
</evidence>
<evidence type="ECO:0000256" key="3">
    <source>
        <dbReference type="ARBA" id="ARBA00022475"/>
    </source>
</evidence>
<dbReference type="GO" id="GO:0015740">
    <property type="term" value="P:C4-dicarboxylate transport"/>
    <property type="evidence" value="ECO:0007669"/>
    <property type="project" value="TreeGrafter"/>
</dbReference>
<comment type="subunit">
    <text evidence="9">The complex comprises the extracytoplasmic solute receptor protein and the two transmembrane proteins.</text>
</comment>
<dbReference type="Proteomes" id="UP000554286">
    <property type="component" value="Unassembled WGS sequence"/>
</dbReference>
<evidence type="ECO:0000256" key="9">
    <source>
        <dbReference type="RuleBase" id="RU369079"/>
    </source>
</evidence>
<feature type="transmembrane region" description="Helical" evidence="9">
    <location>
        <begin position="43"/>
        <end position="60"/>
    </location>
</feature>
<organism evidence="11 12">
    <name type="scientific">Roseospira visakhapatnamensis</name>
    <dbReference type="NCBI Taxonomy" id="390880"/>
    <lineage>
        <taxon>Bacteria</taxon>
        <taxon>Pseudomonadati</taxon>
        <taxon>Pseudomonadota</taxon>
        <taxon>Alphaproteobacteria</taxon>
        <taxon>Rhodospirillales</taxon>
        <taxon>Rhodospirillaceae</taxon>
        <taxon>Roseospira</taxon>
    </lineage>
</organism>
<dbReference type="EMBL" id="JACIGK010000008">
    <property type="protein sequence ID" value="MBB4265788.1"/>
    <property type="molecule type" value="Genomic_DNA"/>
</dbReference>
<keyword evidence="12" id="KW-1185">Reference proteome</keyword>
<evidence type="ECO:0000256" key="5">
    <source>
        <dbReference type="ARBA" id="ARBA00022692"/>
    </source>
</evidence>